<feature type="repeat" description="ANK" evidence="3">
    <location>
        <begin position="47"/>
        <end position="79"/>
    </location>
</feature>
<dbReference type="InterPro" id="IPR036770">
    <property type="entry name" value="Ankyrin_rpt-contain_sf"/>
</dbReference>
<feature type="repeat" description="ANK" evidence="3">
    <location>
        <begin position="80"/>
        <end position="112"/>
    </location>
</feature>
<keyword evidence="2 3" id="KW-0040">ANK repeat</keyword>
<dbReference type="PANTHER" id="PTHR24198:SF165">
    <property type="entry name" value="ANKYRIN REPEAT-CONTAINING PROTEIN-RELATED"/>
    <property type="match status" value="1"/>
</dbReference>
<comment type="caution">
    <text evidence="4">The sequence shown here is derived from an EMBL/GenBank/DDBJ whole genome shotgun (WGS) entry which is preliminary data.</text>
</comment>
<dbReference type="Gene3D" id="1.25.40.20">
    <property type="entry name" value="Ankyrin repeat-containing domain"/>
    <property type="match status" value="3"/>
</dbReference>
<keyword evidence="1" id="KW-0677">Repeat</keyword>
<evidence type="ECO:0000256" key="1">
    <source>
        <dbReference type="ARBA" id="ARBA00022737"/>
    </source>
</evidence>
<proteinExistence type="predicted"/>
<dbReference type="PROSITE" id="PS50088">
    <property type="entry name" value="ANK_REPEAT"/>
    <property type="match status" value="4"/>
</dbReference>
<dbReference type="GO" id="GO:0005737">
    <property type="term" value="C:cytoplasm"/>
    <property type="evidence" value="ECO:0007669"/>
    <property type="project" value="TreeGrafter"/>
</dbReference>
<accession>A0AA36MK91</accession>
<dbReference type="Proteomes" id="UP001178507">
    <property type="component" value="Unassembled WGS sequence"/>
</dbReference>
<dbReference type="SMART" id="SM00248">
    <property type="entry name" value="ANK"/>
    <property type="match status" value="5"/>
</dbReference>
<dbReference type="SUPFAM" id="SSF48403">
    <property type="entry name" value="Ankyrin repeat"/>
    <property type="match status" value="1"/>
</dbReference>
<dbReference type="Pfam" id="PF12796">
    <property type="entry name" value="Ank_2"/>
    <property type="match status" value="2"/>
</dbReference>
<dbReference type="PANTHER" id="PTHR24198">
    <property type="entry name" value="ANKYRIN REPEAT AND PROTEIN KINASE DOMAIN-CONTAINING PROTEIN"/>
    <property type="match status" value="1"/>
</dbReference>
<feature type="repeat" description="ANK" evidence="3">
    <location>
        <begin position="184"/>
        <end position="216"/>
    </location>
</feature>
<dbReference type="EMBL" id="CAUJNA010000068">
    <property type="protein sequence ID" value="CAJ1371310.1"/>
    <property type="molecule type" value="Genomic_DNA"/>
</dbReference>
<keyword evidence="5" id="KW-1185">Reference proteome</keyword>
<gene>
    <name evidence="4" type="ORF">EVOR1521_LOCUS1638</name>
</gene>
<evidence type="ECO:0000313" key="5">
    <source>
        <dbReference type="Proteomes" id="UP001178507"/>
    </source>
</evidence>
<dbReference type="PROSITE" id="PS50297">
    <property type="entry name" value="ANK_REP_REGION"/>
    <property type="match status" value="4"/>
</dbReference>
<evidence type="ECO:0000313" key="4">
    <source>
        <dbReference type="EMBL" id="CAJ1371310.1"/>
    </source>
</evidence>
<dbReference type="InterPro" id="IPR002110">
    <property type="entry name" value="Ankyrin_rpt"/>
</dbReference>
<name>A0AA36MK91_9DINO</name>
<dbReference type="PRINTS" id="PR01415">
    <property type="entry name" value="ANKYRIN"/>
</dbReference>
<evidence type="ECO:0000256" key="3">
    <source>
        <dbReference type="PROSITE-ProRule" id="PRU00023"/>
    </source>
</evidence>
<organism evidence="4 5">
    <name type="scientific">Effrenium voratum</name>
    <dbReference type="NCBI Taxonomy" id="2562239"/>
    <lineage>
        <taxon>Eukaryota</taxon>
        <taxon>Sar</taxon>
        <taxon>Alveolata</taxon>
        <taxon>Dinophyceae</taxon>
        <taxon>Suessiales</taxon>
        <taxon>Symbiodiniaceae</taxon>
        <taxon>Effrenium</taxon>
    </lineage>
</organism>
<feature type="repeat" description="ANK" evidence="3">
    <location>
        <begin position="147"/>
        <end position="183"/>
    </location>
</feature>
<sequence>MSLETDPDGRIVTSSFLQAAANGFVDALRKGLESRDRRRLMVASDQQQRSAAHLAARSGHAEALRLLHNHGCEMEAMDRFGRTALHLACEHGKADVVKVLLDCGARPGLEDKTGRNALHLAACCEDPSLCETLASQFPQLVFCADSNGRTPLFYAALNAHPQAQAEVTKMLLQNSANINHRDCHGKVALHHAAEEGQLTAVRLLLKNKIDANAQDKEKQTALQMASSEAVSGPGAPSQTLSKVGLKEFLAGPSGTSPPAAPDQMRLMLEVDMEATELGKLVLSEGASERLQAFGKTIRDTFAAKATATIYKRTRCYWRFFTWCRAVQAGNGLRLSEKVVYKYLSYLQEEGAGATSGDAFLQSFRFFHASWQFVGLNLDQELSARVKGVAHVLYCKKPLLKQARALSVAELAALEDIVLGAEASHVGVIAGYLLFCAMSCCRFSDALFAIDFVVSSHGSTVLIEAGTKVHKTASSKEKKTVLLPLVALGKVFRSDSWAKKWFSLRQACVPKNIRFVLPAYSEQSGRWLNRAMTTAEGILWMQDIMSWKCTTFHGHATKEDLGSSRGPRKFFAAYIWAGQCGCHKVQVAAMLQRIKAGRFDPDEARVAFVDRQIASFCAEIDKSDEHLHYGDLDAVDASDVEDADEAEAEAHESKAALRIFLPEATSDSRIMQHLA</sequence>
<reference evidence="4" key="1">
    <citation type="submission" date="2023-08" db="EMBL/GenBank/DDBJ databases">
        <authorList>
            <person name="Chen Y."/>
            <person name="Shah S."/>
            <person name="Dougan E. K."/>
            <person name="Thang M."/>
            <person name="Chan C."/>
        </authorList>
    </citation>
    <scope>NUCLEOTIDE SEQUENCE</scope>
</reference>
<evidence type="ECO:0000256" key="2">
    <source>
        <dbReference type="ARBA" id="ARBA00023043"/>
    </source>
</evidence>
<protein>
    <submittedName>
        <fullName evidence="4">Uncharacterized protein</fullName>
    </submittedName>
</protein>
<dbReference type="AlphaFoldDB" id="A0AA36MK91"/>